<feature type="coiled-coil region" evidence="1">
    <location>
        <begin position="355"/>
        <end position="387"/>
    </location>
</feature>
<feature type="compositionally biased region" description="Basic and acidic residues" evidence="2">
    <location>
        <begin position="103"/>
        <end position="112"/>
    </location>
</feature>
<keyword evidence="1" id="KW-0175">Coiled coil</keyword>
<comment type="caution">
    <text evidence="3">The sequence shown here is derived from an EMBL/GenBank/DDBJ whole genome shotgun (WGS) entry which is preliminary data.</text>
</comment>
<gene>
    <name evidence="3" type="ORF">Slati_1424200</name>
</gene>
<dbReference type="SUPFAM" id="SSF50630">
    <property type="entry name" value="Acid proteases"/>
    <property type="match status" value="1"/>
</dbReference>
<sequence length="528" mass="59980">MPPDGFTRYTPLKAPKAEILTIVELQGIMQWPRKVKDNPKRLKPDKYCRFHKDRGHSTEGCYHLKNEIEKLIQRGYLKEYAENKPSGHTFAPRRVGEELEEAESSRRREKGRENLTTAEVIDVVIGGPTGGDSALARKALIRAASSPQEIDNYKEVTITGVPEEEIMFSSSDLEKGVLPHNDALVISATVSNFWVKKILVDTGSAAEILFFAAFSQMGIGVNMLTKVNTPLIGFNGSVVEPLGEIALPISIGTAPHRATRMLKFLVVDAPSSYTIIMGRPSLNSFRAVVPTYHMKLKFPTYRGIWEEKRDRCIARECHANILNKKSHPPTKRKTQIPSKEEKHLEITRGHSLPPLKQHEQQMKKRRIEEEKLAAAEKLKDVQVVERESGKTTSVGTAIGQRMEEKLVLFLKGNSDVFAWTVHDLEGIDPEVMTHKLNVNPTFRPVRQKKRNFGMEWNEIRRDEVEKLLTAGYIRPVQYPEWLVNVVLVPKSNKKWRMCIDFTYLNRACPKDSYPLPRIDVSGRFHGGM</sequence>
<dbReference type="CDD" id="cd00303">
    <property type="entry name" value="retropepsin_like"/>
    <property type="match status" value="1"/>
</dbReference>
<dbReference type="PANTHER" id="PTHR33240">
    <property type="entry name" value="OS08G0508500 PROTEIN"/>
    <property type="match status" value="1"/>
</dbReference>
<evidence type="ECO:0000313" key="3">
    <source>
        <dbReference type="EMBL" id="KAL0448678.1"/>
    </source>
</evidence>
<protein>
    <submittedName>
        <fullName evidence="3">Uncharacterized protein</fullName>
    </submittedName>
</protein>
<reference evidence="3" key="1">
    <citation type="submission" date="2020-06" db="EMBL/GenBank/DDBJ databases">
        <authorList>
            <person name="Li T."/>
            <person name="Hu X."/>
            <person name="Zhang T."/>
            <person name="Song X."/>
            <person name="Zhang H."/>
            <person name="Dai N."/>
            <person name="Sheng W."/>
            <person name="Hou X."/>
            <person name="Wei L."/>
        </authorList>
    </citation>
    <scope>NUCLEOTIDE SEQUENCE</scope>
    <source>
        <strain evidence="3">KEN1</strain>
        <tissue evidence="3">Leaf</tissue>
    </source>
</reference>
<dbReference type="SUPFAM" id="SSF56672">
    <property type="entry name" value="DNA/RNA polymerases"/>
    <property type="match status" value="1"/>
</dbReference>
<dbReference type="EMBL" id="JACGWN010000005">
    <property type="protein sequence ID" value="KAL0448678.1"/>
    <property type="molecule type" value="Genomic_DNA"/>
</dbReference>
<organism evidence="3">
    <name type="scientific">Sesamum latifolium</name>
    <dbReference type="NCBI Taxonomy" id="2727402"/>
    <lineage>
        <taxon>Eukaryota</taxon>
        <taxon>Viridiplantae</taxon>
        <taxon>Streptophyta</taxon>
        <taxon>Embryophyta</taxon>
        <taxon>Tracheophyta</taxon>
        <taxon>Spermatophyta</taxon>
        <taxon>Magnoliopsida</taxon>
        <taxon>eudicotyledons</taxon>
        <taxon>Gunneridae</taxon>
        <taxon>Pentapetalae</taxon>
        <taxon>asterids</taxon>
        <taxon>lamiids</taxon>
        <taxon>Lamiales</taxon>
        <taxon>Pedaliaceae</taxon>
        <taxon>Sesamum</taxon>
    </lineage>
</organism>
<dbReference type="InterPro" id="IPR043502">
    <property type="entry name" value="DNA/RNA_pol_sf"/>
</dbReference>
<name>A0AAW2X472_9LAMI</name>
<feature type="region of interest" description="Disordered" evidence="2">
    <location>
        <begin position="83"/>
        <end position="112"/>
    </location>
</feature>
<dbReference type="AlphaFoldDB" id="A0AAW2X472"/>
<proteinExistence type="predicted"/>
<dbReference type="Gene3D" id="3.10.10.10">
    <property type="entry name" value="HIV Type 1 Reverse Transcriptase, subunit A, domain 1"/>
    <property type="match status" value="1"/>
</dbReference>
<dbReference type="InterPro" id="IPR021109">
    <property type="entry name" value="Peptidase_aspartic_dom_sf"/>
</dbReference>
<reference evidence="3" key="2">
    <citation type="journal article" date="2024" name="Plant">
        <title>Genomic evolution and insights into agronomic trait innovations of Sesamum species.</title>
        <authorList>
            <person name="Miao H."/>
            <person name="Wang L."/>
            <person name="Qu L."/>
            <person name="Liu H."/>
            <person name="Sun Y."/>
            <person name="Le M."/>
            <person name="Wang Q."/>
            <person name="Wei S."/>
            <person name="Zheng Y."/>
            <person name="Lin W."/>
            <person name="Duan Y."/>
            <person name="Cao H."/>
            <person name="Xiong S."/>
            <person name="Wang X."/>
            <person name="Wei L."/>
            <person name="Li C."/>
            <person name="Ma Q."/>
            <person name="Ju M."/>
            <person name="Zhao R."/>
            <person name="Li G."/>
            <person name="Mu C."/>
            <person name="Tian Q."/>
            <person name="Mei H."/>
            <person name="Zhang T."/>
            <person name="Gao T."/>
            <person name="Zhang H."/>
        </authorList>
    </citation>
    <scope>NUCLEOTIDE SEQUENCE</scope>
    <source>
        <strain evidence="3">KEN1</strain>
    </source>
</reference>
<dbReference type="Gene3D" id="2.40.70.10">
    <property type="entry name" value="Acid Proteases"/>
    <property type="match status" value="1"/>
</dbReference>
<evidence type="ECO:0000256" key="2">
    <source>
        <dbReference type="SAM" id="MobiDB-lite"/>
    </source>
</evidence>
<accession>A0AAW2X472</accession>
<dbReference type="PANTHER" id="PTHR33240:SF15">
    <property type="entry name" value="GAG-PRO-LIKE PROTEIN"/>
    <property type="match status" value="1"/>
</dbReference>
<evidence type="ECO:0000256" key="1">
    <source>
        <dbReference type="SAM" id="Coils"/>
    </source>
</evidence>